<dbReference type="RefSeq" id="WP_009708350.1">
    <property type="nucleotide sequence ID" value="NZ_CP048103.1"/>
</dbReference>
<dbReference type="Proteomes" id="UP000186795">
    <property type="component" value="Unassembled WGS sequence"/>
</dbReference>
<evidence type="ECO:0000313" key="1">
    <source>
        <dbReference type="EMBL" id="SIS37861.1"/>
    </source>
</evidence>
<keyword evidence="2" id="KW-1185">Reference proteome</keyword>
<dbReference type="OrthoDB" id="1957909at2"/>
<accession>A0A1N7ILJ6</accession>
<organism evidence="1 2">
    <name type="scientific">Kroppenstedtia eburnea</name>
    <dbReference type="NCBI Taxonomy" id="714067"/>
    <lineage>
        <taxon>Bacteria</taxon>
        <taxon>Bacillati</taxon>
        <taxon>Bacillota</taxon>
        <taxon>Bacilli</taxon>
        <taxon>Bacillales</taxon>
        <taxon>Thermoactinomycetaceae</taxon>
        <taxon>Kroppenstedtia</taxon>
    </lineage>
</organism>
<dbReference type="EMBL" id="FTOD01000001">
    <property type="protein sequence ID" value="SIS37861.1"/>
    <property type="molecule type" value="Genomic_DNA"/>
</dbReference>
<dbReference type="NCBIfam" id="TIGR02833">
    <property type="entry name" value="spore_III_AB"/>
    <property type="match status" value="1"/>
</dbReference>
<dbReference type="PIRSF" id="PIRSF021435">
    <property type="entry name" value="SpoIIIAB"/>
    <property type="match status" value="1"/>
</dbReference>
<reference evidence="2" key="1">
    <citation type="submission" date="2017-01" db="EMBL/GenBank/DDBJ databases">
        <authorList>
            <person name="Varghese N."/>
            <person name="Submissions S."/>
        </authorList>
    </citation>
    <scope>NUCLEOTIDE SEQUENCE [LARGE SCALE GENOMIC DNA]</scope>
    <source>
        <strain evidence="2">DSM 45196</strain>
    </source>
</reference>
<dbReference type="Pfam" id="PF09548">
    <property type="entry name" value="Spore_III_AB"/>
    <property type="match status" value="1"/>
</dbReference>
<protein>
    <submittedName>
        <fullName evidence="1">Stage III sporulation protein AB</fullName>
    </submittedName>
</protein>
<dbReference type="InterPro" id="IPR014198">
    <property type="entry name" value="Spore_III_AB"/>
</dbReference>
<evidence type="ECO:0000313" key="2">
    <source>
        <dbReference type="Proteomes" id="UP000186795"/>
    </source>
</evidence>
<dbReference type="AlphaFoldDB" id="A0A1N7ILJ6"/>
<gene>
    <name evidence="1" type="ORF">SAMN05421790_10163</name>
</gene>
<sequence>MLKMIGACMILLSTTAFGFRKARAYAERPRQIRQMRGALSLMRTEISFGSRRLDRICEQIGHREKEPVRSLYARCAHYLREMDGVSTFECWKRAVEETWPATELKQPEKEVITDFGKTLGISDREDQLAHLARTQTNLEVEEGRAREEQERYEKMCKSLGILGGALIVILIY</sequence>
<proteinExistence type="predicted"/>
<name>A0A1N7ILJ6_9BACL</name>